<dbReference type="PATRIC" id="fig|1423810.4.peg.638"/>
<evidence type="ECO:0000256" key="1">
    <source>
        <dbReference type="ARBA" id="ARBA00004651"/>
    </source>
</evidence>
<dbReference type="PANTHER" id="PTHR16119:SF17">
    <property type="entry name" value="TRANSMEMBRANE PROTEIN 144"/>
    <property type="match status" value="1"/>
</dbReference>
<evidence type="ECO:0000313" key="10">
    <source>
        <dbReference type="Proteomes" id="UP000051789"/>
    </source>
</evidence>
<evidence type="ECO:0000256" key="8">
    <source>
        <dbReference type="SAM" id="Phobius"/>
    </source>
</evidence>
<dbReference type="InterPro" id="IPR010651">
    <property type="entry name" value="Sugar_transport"/>
</dbReference>
<keyword evidence="10" id="KW-1185">Reference proteome</keyword>
<keyword evidence="4" id="KW-0762">Sugar transport</keyword>
<keyword evidence="7 8" id="KW-0472">Membrane</keyword>
<gene>
    <name evidence="9" type="ORF">FD19_GL000622</name>
</gene>
<feature type="transmembrane region" description="Helical" evidence="8">
    <location>
        <begin position="56"/>
        <end position="74"/>
    </location>
</feature>
<feature type="transmembrane region" description="Helical" evidence="8">
    <location>
        <begin position="116"/>
        <end position="133"/>
    </location>
</feature>
<feature type="transmembrane region" description="Helical" evidence="8">
    <location>
        <begin position="177"/>
        <end position="196"/>
    </location>
</feature>
<dbReference type="Proteomes" id="UP000051789">
    <property type="component" value="Unassembled WGS sequence"/>
</dbReference>
<feature type="transmembrane region" description="Helical" evidence="8">
    <location>
        <begin position="31"/>
        <end position="49"/>
    </location>
</feature>
<evidence type="ECO:0000256" key="7">
    <source>
        <dbReference type="ARBA" id="ARBA00023136"/>
    </source>
</evidence>
<dbReference type="STRING" id="1423810.FD19_GL000622"/>
<dbReference type="RefSeq" id="WP_054749594.1">
    <property type="nucleotide sequence ID" value="NZ_AYZK01000001.1"/>
</dbReference>
<dbReference type="SUPFAM" id="SSF103481">
    <property type="entry name" value="Multidrug resistance efflux transporter EmrE"/>
    <property type="match status" value="1"/>
</dbReference>
<name>A0A0R2C9F8_9LACO</name>
<comment type="caution">
    <text evidence="9">The sequence shown here is derived from an EMBL/GenBank/DDBJ whole genome shotgun (WGS) entry which is preliminary data.</text>
</comment>
<keyword evidence="5 8" id="KW-0812">Transmembrane</keyword>
<evidence type="ECO:0000313" key="9">
    <source>
        <dbReference type="EMBL" id="KRM88328.1"/>
    </source>
</evidence>
<dbReference type="InterPro" id="IPR037185">
    <property type="entry name" value="EmrE-like"/>
</dbReference>
<evidence type="ECO:0000256" key="3">
    <source>
        <dbReference type="ARBA" id="ARBA00022448"/>
    </source>
</evidence>
<comment type="similarity">
    <text evidence="2">Belongs to the GRP transporter (TC 2.A.7.5) family.</text>
</comment>
<dbReference type="PANTHER" id="PTHR16119">
    <property type="entry name" value="TRANSMEMBRANE PROTEIN 144"/>
    <property type="match status" value="1"/>
</dbReference>
<feature type="transmembrane region" description="Helical" evidence="8">
    <location>
        <begin position="261"/>
        <end position="281"/>
    </location>
</feature>
<feature type="transmembrane region" description="Helical" evidence="8">
    <location>
        <begin position="208"/>
        <end position="224"/>
    </location>
</feature>
<dbReference type="OrthoDB" id="1452595at2"/>
<accession>A0A0R2C9F8</accession>
<evidence type="ECO:0000256" key="6">
    <source>
        <dbReference type="ARBA" id="ARBA00022989"/>
    </source>
</evidence>
<feature type="transmembrane region" description="Helical" evidence="8">
    <location>
        <begin position="230"/>
        <end position="252"/>
    </location>
</feature>
<evidence type="ECO:0000256" key="5">
    <source>
        <dbReference type="ARBA" id="ARBA00022692"/>
    </source>
</evidence>
<dbReference type="EMBL" id="AYZK01000001">
    <property type="protein sequence ID" value="KRM88328.1"/>
    <property type="molecule type" value="Genomic_DNA"/>
</dbReference>
<dbReference type="Pfam" id="PF06800">
    <property type="entry name" value="Sugar_transport"/>
    <property type="match status" value="1"/>
</dbReference>
<feature type="transmembrane region" description="Helical" evidence="8">
    <location>
        <begin position="154"/>
        <end position="171"/>
    </location>
</feature>
<evidence type="ECO:0000256" key="2">
    <source>
        <dbReference type="ARBA" id="ARBA00006117"/>
    </source>
</evidence>
<sequence>MAIIIALIPALAWGSIGLVSGKLGGNAYQQTLGMTVGALVFGCGTWLFMQPSITGATWLFGIISGLLWALGQGFQFRSMQQVGVSTAVPISTGMQLVANAVAGALLFHEWRSGRDVTLGIIAVGILVIGAALTSRKEKVAVTVPNHMGKGIQSLIISTIGYAGYTVVYTAAGLDAAAVVLPQAVGMVLGAIVLSFGHQVVTRATAKNIATGLLWGVGNLFMLMATKSVGLAIAFSMSQMGIVISTFGGIFLLGEEKTRKEMVYVTVGSLLVILGGVVLGVMKA</sequence>
<evidence type="ECO:0000256" key="4">
    <source>
        <dbReference type="ARBA" id="ARBA00022597"/>
    </source>
</evidence>
<keyword evidence="6 8" id="KW-1133">Transmembrane helix</keyword>
<organism evidence="9 10">
    <name type="scientific">Lacticaseibacillus thailandensis DSM 22698 = JCM 13996</name>
    <dbReference type="NCBI Taxonomy" id="1423810"/>
    <lineage>
        <taxon>Bacteria</taxon>
        <taxon>Bacillati</taxon>
        <taxon>Bacillota</taxon>
        <taxon>Bacilli</taxon>
        <taxon>Lactobacillales</taxon>
        <taxon>Lactobacillaceae</taxon>
        <taxon>Lacticaseibacillus</taxon>
    </lineage>
</organism>
<dbReference type="GO" id="GO:0015144">
    <property type="term" value="F:carbohydrate transmembrane transporter activity"/>
    <property type="evidence" value="ECO:0007669"/>
    <property type="project" value="InterPro"/>
</dbReference>
<reference evidence="9 10" key="1">
    <citation type="journal article" date="2015" name="Genome Announc.">
        <title>Expanding the biotechnology potential of lactobacilli through comparative genomics of 213 strains and associated genera.</title>
        <authorList>
            <person name="Sun Z."/>
            <person name="Harris H.M."/>
            <person name="McCann A."/>
            <person name="Guo C."/>
            <person name="Argimon S."/>
            <person name="Zhang W."/>
            <person name="Yang X."/>
            <person name="Jeffery I.B."/>
            <person name="Cooney J.C."/>
            <person name="Kagawa T.F."/>
            <person name="Liu W."/>
            <person name="Song Y."/>
            <person name="Salvetti E."/>
            <person name="Wrobel A."/>
            <person name="Rasinkangas P."/>
            <person name="Parkhill J."/>
            <person name="Rea M.C."/>
            <person name="O'Sullivan O."/>
            <person name="Ritari J."/>
            <person name="Douillard F.P."/>
            <person name="Paul Ross R."/>
            <person name="Yang R."/>
            <person name="Briner A.E."/>
            <person name="Felis G.E."/>
            <person name="de Vos W.M."/>
            <person name="Barrangou R."/>
            <person name="Klaenhammer T.R."/>
            <person name="Caufield P.W."/>
            <person name="Cui Y."/>
            <person name="Zhang H."/>
            <person name="O'Toole P.W."/>
        </authorList>
    </citation>
    <scope>NUCLEOTIDE SEQUENCE [LARGE SCALE GENOMIC DNA]</scope>
    <source>
        <strain evidence="9 10">DSM 22698</strain>
    </source>
</reference>
<comment type="subcellular location">
    <subcellularLocation>
        <location evidence="1">Cell membrane</location>
        <topology evidence="1">Multi-pass membrane protein</topology>
    </subcellularLocation>
</comment>
<proteinExistence type="inferred from homology"/>
<dbReference type="AlphaFoldDB" id="A0A0R2C9F8"/>
<keyword evidence="3" id="KW-0813">Transport</keyword>
<dbReference type="GO" id="GO:0005886">
    <property type="term" value="C:plasma membrane"/>
    <property type="evidence" value="ECO:0007669"/>
    <property type="project" value="UniProtKB-SubCell"/>
</dbReference>
<protein>
    <submittedName>
        <fullName evidence="9">Glucose uptake permease</fullName>
    </submittedName>
</protein>